<gene>
    <name evidence="2" type="ORF">H4687_003367</name>
</gene>
<sequence>MAEPDTETDDEGRPEQPAEEELNPALPVRPDPRQPAYDAVYEYIRRLGTYLPPDPVHRNAVIWRAVHAALGATPVGRCVSSHCVEGGHILPVEGETP</sequence>
<feature type="region of interest" description="Disordered" evidence="1">
    <location>
        <begin position="1"/>
        <end position="33"/>
    </location>
</feature>
<name>A0A8I0P0Q6_9ACTN</name>
<dbReference type="EMBL" id="JADBGF010000001">
    <property type="protein sequence ID" value="MBE1597238.1"/>
    <property type="molecule type" value="Genomic_DNA"/>
</dbReference>
<dbReference type="RefSeq" id="WP_046915816.1">
    <property type="nucleotide sequence ID" value="NZ_JADBGF010000001.1"/>
</dbReference>
<evidence type="ECO:0000313" key="3">
    <source>
        <dbReference type="Proteomes" id="UP000629287"/>
    </source>
</evidence>
<protein>
    <submittedName>
        <fullName evidence="2">Uncharacterized protein</fullName>
    </submittedName>
</protein>
<accession>A0A8I0P0Q6</accession>
<dbReference type="Proteomes" id="UP000629287">
    <property type="component" value="Unassembled WGS sequence"/>
</dbReference>
<reference evidence="2 3" key="1">
    <citation type="submission" date="2020-10" db="EMBL/GenBank/DDBJ databases">
        <title>Sequencing the genomes of 1000 actinobacteria strains.</title>
        <authorList>
            <person name="Klenk H.-P."/>
        </authorList>
    </citation>
    <scope>NUCLEOTIDE SEQUENCE [LARGE SCALE GENOMIC DNA]</scope>
    <source>
        <strain evidence="2 3">DSM 41803</strain>
    </source>
</reference>
<proteinExistence type="predicted"/>
<comment type="caution">
    <text evidence="2">The sequence shown here is derived from an EMBL/GenBank/DDBJ whole genome shotgun (WGS) entry which is preliminary data.</text>
</comment>
<evidence type="ECO:0000256" key="1">
    <source>
        <dbReference type="SAM" id="MobiDB-lite"/>
    </source>
</evidence>
<organism evidence="2 3">
    <name type="scientific">Streptomyces stelliscabiei</name>
    <dbReference type="NCBI Taxonomy" id="146820"/>
    <lineage>
        <taxon>Bacteria</taxon>
        <taxon>Bacillati</taxon>
        <taxon>Actinomycetota</taxon>
        <taxon>Actinomycetes</taxon>
        <taxon>Kitasatosporales</taxon>
        <taxon>Streptomycetaceae</taxon>
        <taxon>Streptomyces</taxon>
    </lineage>
</organism>
<feature type="compositionally biased region" description="Acidic residues" evidence="1">
    <location>
        <begin position="1"/>
        <end position="10"/>
    </location>
</feature>
<keyword evidence="3" id="KW-1185">Reference proteome</keyword>
<evidence type="ECO:0000313" key="2">
    <source>
        <dbReference type="EMBL" id="MBE1597238.1"/>
    </source>
</evidence>
<dbReference type="GeneID" id="86827936"/>
<dbReference type="OrthoDB" id="4330546at2"/>
<dbReference type="AlphaFoldDB" id="A0A8I0P0Q6"/>